<dbReference type="SUPFAM" id="SSF52540">
    <property type="entry name" value="P-loop containing nucleoside triphosphate hydrolases"/>
    <property type="match status" value="1"/>
</dbReference>
<evidence type="ECO:0000313" key="2">
    <source>
        <dbReference type="Proteomes" id="UP000034032"/>
    </source>
</evidence>
<evidence type="ECO:0008006" key="3">
    <source>
        <dbReference type="Google" id="ProtNLM"/>
    </source>
</evidence>
<protein>
    <recommendedName>
        <fullName evidence="3">NadR/Ttd14 AAA domain-containing protein</fullName>
    </recommendedName>
</protein>
<gene>
    <name evidence="1" type="ORF">UW79_C0030G0001</name>
</gene>
<proteinExistence type="predicted"/>
<name>A0A0G1N9T3_9BACT</name>
<dbReference type="InterPro" id="IPR027417">
    <property type="entry name" value="P-loop_NTPase"/>
</dbReference>
<accession>A0A0G1N9T3</accession>
<sequence>MSEPLQKKTVEAQIDALKKYLRYDIRYSLPRPFIIEFTGPPSSGKTTVVKEIDDYLRPLGLAKIYPPNEAPREIRHIARLEPDYNMRTALYTLSQLLDEAHSARIDMLLIDRGPFDAYCWPEYWLNKGKITLSEKENLQSYYTNRQFISKVDICYFLVCEAETALQRELRVAIDDSPRETTNLESMKRLERIWRNAQVQVSTLHPNVRLIDTTNMTEVQMIKIIAADLLNTLEQKTKKGL</sequence>
<evidence type="ECO:0000313" key="1">
    <source>
        <dbReference type="EMBL" id="KKT80969.1"/>
    </source>
</evidence>
<dbReference type="Proteomes" id="UP000034032">
    <property type="component" value="Unassembled WGS sequence"/>
</dbReference>
<dbReference type="AlphaFoldDB" id="A0A0G1N9T3"/>
<organism evidence="1 2">
    <name type="scientific">Candidatus Yanofskybacteria bacterium GW2011_GWA2_44_9</name>
    <dbReference type="NCBI Taxonomy" id="1619025"/>
    <lineage>
        <taxon>Bacteria</taxon>
        <taxon>Candidatus Yanofskyibacteriota</taxon>
    </lineage>
</organism>
<dbReference type="EMBL" id="LCJR01000030">
    <property type="protein sequence ID" value="KKT80969.1"/>
    <property type="molecule type" value="Genomic_DNA"/>
</dbReference>
<reference evidence="1 2" key="1">
    <citation type="journal article" date="2015" name="Nature">
        <title>rRNA introns, odd ribosomes, and small enigmatic genomes across a large radiation of phyla.</title>
        <authorList>
            <person name="Brown C.T."/>
            <person name="Hug L.A."/>
            <person name="Thomas B.C."/>
            <person name="Sharon I."/>
            <person name="Castelle C.J."/>
            <person name="Singh A."/>
            <person name="Wilkins M.J."/>
            <person name="Williams K.H."/>
            <person name="Banfield J.F."/>
        </authorList>
    </citation>
    <scope>NUCLEOTIDE SEQUENCE [LARGE SCALE GENOMIC DNA]</scope>
</reference>
<comment type="caution">
    <text evidence="1">The sequence shown here is derived from an EMBL/GenBank/DDBJ whole genome shotgun (WGS) entry which is preliminary data.</text>
</comment>
<dbReference type="Gene3D" id="3.40.50.300">
    <property type="entry name" value="P-loop containing nucleotide triphosphate hydrolases"/>
    <property type="match status" value="1"/>
</dbReference>